<evidence type="ECO:0000313" key="6">
    <source>
        <dbReference type="EMBL" id="GGH56799.1"/>
    </source>
</evidence>
<dbReference type="Gene3D" id="1.20.1740.10">
    <property type="entry name" value="Amino acid/polyamine transporter I"/>
    <property type="match status" value="1"/>
</dbReference>
<feature type="transmembrane region" description="Helical" evidence="5">
    <location>
        <begin position="371"/>
        <end position="392"/>
    </location>
</feature>
<evidence type="ECO:0000256" key="5">
    <source>
        <dbReference type="SAM" id="Phobius"/>
    </source>
</evidence>
<dbReference type="PANTHER" id="PTHR47704:SF1">
    <property type="entry name" value="POTASSIUM TRANSPORTER KIMA"/>
    <property type="match status" value="1"/>
</dbReference>
<evidence type="ECO:0008006" key="8">
    <source>
        <dbReference type="Google" id="ProtNLM"/>
    </source>
</evidence>
<keyword evidence="4 5" id="KW-0472">Membrane</keyword>
<dbReference type="Proteomes" id="UP000600171">
    <property type="component" value="Unassembled WGS sequence"/>
</dbReference>
<feature type="transmembrane region" description="Helical" evidence="5">
    <location>
        <begin position="465"/>
        <end position="483"/>
    </location>
</feature>
<protein>
    <recommendedName>
        <fullName evidence="8">APC family permease</fullName>
    </recommendedName>
</protein>
<name>A0A917IJZ6_9MICC</name>
<feature type="transmembrane region" description="Helical" evidence="5">
    <location>
        <begin position="398"/>
        <end position="419"/>
    </location>
</feature>
<evidence type="ECO:0000256" key="3">
    <source>
        <dbReference type="ARBA" id="ARBA00022989"/>
    </source>
</evidence>
<dbReference type="GO" id="GO:0016020">
    <property type="term" value="C:membrane"/>
    <property type="evidence" value="ECO:0007669"/>
    <property type="project" value="UniProtKB-SubCell"/>
</dbReference>
<comment type="subcellular location">
    <subcellularLocation>
        <location evidence="1">Membrane</location>
        <topology evidence="1">Multi-pass membrane protein</topology>
    </subcellularLocation>
</comment>
<feature type="transmembrane region" description="Helical" evidence="5">
    <location>
        <begin position="440"/>
        <end position="459"/>
    </location>
</feature>
<comment type="caution">
    <text evidence="6">The sequence shown here is derived from an EMBL/GenBank/DDBJ whole genome shotgun (WGS) entry which is preliminary data.</text>
</comment>
<accession>A0A917IJZ6</accession>
<dbReference type="EMBL" id="BMDC01000001">
    <property type="protein sequence ID" value="GGH56799.1"/>
    <property type="molecule type" value="Genomic_DNA"/>
</dbReference>
<gene>
    <name evidence="6" type="ORF">GCM10007359_01280</name>
</gene>
<evidence type="ECO:0000256" key="1">
    <source>
        <dbReference type="ARBA" id="ARBA00004141"/>
    </source>
</evidence>
<keyword evidence="2 5" id="KW-0812">Transmembrane</keyword>
<feature type="transmembrane region" description="Helical" evidence="5">
    <location>
        <begin position="325"/>
        <end position="350"/>
    </location>
</feature>
<keyword evidence="3 5" id="KW-1133">Transmembrane helix</keyword>
<organism evidence="6 7">
    <name type="scientific">Rothia aerolata</name>
    <dbReference type="NCBI Taxonomy" id="1812262"/>
    <lineage>
        <taxon>Bacteria</taxon>
        <taxon>Bacillati</taxon>
        <taxon>Actinomycetota</taxon>
        <taxon>Actinomycetes</taxon>
        <taxon>Micrococcales</taxon>
        <taxon>Micrococcaceae</taxon>
        <taxon>Rothia</taxon>
    </lineage>
</organism>
<feature type="transmembrane region" description="Helical" evidence="5">
    <location>
        <begin position="173"/>
        <end position="194"/>
    </location>
</feature>
<dbReference type="PANTHER" id="PTHR47704">
    <property type="entry name" value="POTASSIUM TRANSPORTER KIMA"/>
    <property type="match status" value="1"/>
</dbReference>
<evidence type="ECO:0000313" key="7">
    <source>
        <dbReference type="Proteomes" id="UP000600171"/>
    </source>
</evidence>
<dbReference type="AlphaFoldDB" id="A0A917IJZ6"/>
<feature type="transmembrane region" description="Helical" evidence="5">
    <location>
        <begin position="100"/>
        <end position="124"/>
    </location>
</feature>
<feature type="transmembrane region" description="Helical" evidence="5">
    <location>
        <begin position="259"/>
        <end position="278"/>
    </location>
</feature>
<sequence>MGRLERTVLGQPAHRTKLATLVLPKRRALPLLGADSISSVAYAPDEIILMLAFAGGAGLIYSPWVGFGVGAILLAVVGTYRYNISQIAEQGDYQLVHRRLGAVPAMVLGASSMVDFLLTVAVSAASGSAFLQAIWPGLIPYDRWVAISLVLLTTLLCVRGMRFMGKISAIPTYAFLLLLSIVLVVGLVEAQFGWLSRAESADYYIIPRTNLDQALTGLGLAVLLARAFSSGAVALSGVSAVNNSVKFFARPKKTNAASTLMLMGAISSVLLVSILYLVEKTGAKVVADPQRYLMVDGALVGENFYQKPVLFQVTDAVFAGQAMPVLLSLATVGILMMATATAFMGFPLLTSKIAEHRYLPIQLSARTSQNLYGNSVLVLSATAVFLVAIFGSDVNSLIQLYIVGVFTSMTLTQTAIVRHKIQQLRVTLDRFKRRRVIRDLIVTALGLLATALSLLVVLLTKLAQGAWITVLLITATVGIMLMVRKHYSRIDNDLELDLETGAEEARRLPSRVRAVIYVPRVRKPVARAVAYARASRPSSIEAVAINMHEDSTKEIIKRWEQLGVPVPLTVLDSPYRDPVTPVMQHIRELKQRSPRDVLVVYLPEYIVRHWWENLIHRRTVHKLAAQLRRENRIVIAQVPWNIGKETEIITPSPLAAQGDSRG</sequence>
<feature type="transmembrane region" description="Helical" evidence="5">
    <location>
        <begin position="214"/>
        <end position="238"/>
    </location>
</feature>
<dbReference type="InterPro" id="IPR053153">
    <property type="entry name" value="APC_K+_Transporter"/>
</dbReference>
<dbReference type="Pfam" id="PF13520">
    <property type="entry name" value="AA_permease_2"/>
    <property type="match status" value="1"/>
</dbReference>
<proteinExistence type="predicted"/>
<feature type="transmembrane region" description="Helical" evidence="5">
    <location>
        <begin position="144"/>
        <end position="161"/>
    </location>
</feature>
<evidence type="ECO:0000256" key="4">
    <source>
        <dbReference type="ARBA" id="ARBA00023136"/>
    </source>
</evidence>
<evidence type="ECO:0000256" key="2">
    <source>
        <dbReference type="ARBA" id="ARBA00022692"/>
    </source>
</evidence>
<feature type="transmembrane region" description="Helical" evidence="5">
    <location>
        <begin position="47"/>
        <end position="80"/>
    </location>
</feature>
<keyword evidence="7" id="KW-1185">Reference proteome</keyword>
<dbReference type="GO" id="GO:0022857">
    <property type="term" value="F:transmembrane transporter activity"/>
    <property type="evidence" value="ECO:0007669"/>
    <property type="project" value="InterPro"/>
</dbReference>
<reference evidence="6 7" key="1">
    <citation type="journal article" date="2014" name="Int. J. Syst. Evol. Microbiol.">
        <title>Complete genome sequence of Corynebacterium casei LMG S-19264T (=DSM 44701T), isolated from a smear-ripened cheese.</title>
        <authorList>
            <consortium name="US DOE Joint Genome Institute (JGI-PGF)"/>
            <person name="Walter F."/>
            <person name="Albersmeier A."/>
            <person name="Kalinowski J."/>
            <person name="Ruckert C."/>
        </authorList>
    </citation>
    <scope>NUCLEOTIDE SEQUENCE [LARGE SCALE GENOMIC DNA]</scope>
    <source>
        <strain evidence="6 7">CCM 8669</strain>
    </source>
</reference>
<dbReference type="InterPro" id="IPR002293">
    <property type="entry name" value="AA/rel_permease1"/>
</dbReference>